<evidence type="ECO:0000256" key="6">
    <source>
        <dbReference type="ARBA" id="ARBA00023004"/>
    </source>
</evidence>
<dbReference type="SFLD" id="SFLDF00288">
    <property type="entry name" value="HemN-like__clustered_with_nucl"/>
    <property type="match status" value="1"/>
</dbReference>
<dbReference type="GO" id="GO:0046872">
    <property type="term" value="F:metal ion binding"/>
    <property type="evidence" value="ECO:0007669"/>
    <property type="project" value="UniProtKB-UniRule"/>
</dbReference>
<comment type="caution">
    <text evidence="11">The sequence shown here is derived from an EMBL/GenBank/DDBJ whole genome shotgun (WGS) entry which is preliminary data.</text>
</comment>
<evidence type="ECO:0000256" key="4">
    <source>
        <dbReference type="ARBA" id="ARBA00022691"/>
    </source>
</evidence>
<dbReference type="SFLD" id="SFLDS00029">
    <property type="entry name" value="Radical_SAM"/>
    <property type="match status" value="1"/>
</dbReference>
<name>A0A7Y0Q493_9FIRM</name>
<dbReference type="InterPro" id="IPR010723">
    <property type="entry name" value="HemN_C"/>
</dbReference>
<comment type="similarity">
    <text evidence="1">Belongs to the anaerobic coproporphyrinogen-III oxidase family. HemW subfamily.</text>
</comment>
<keyword evidence="5 9" id="KW-0479">Metal-binding</keyword>
<protein>
    <recommendedName>
        <fullName evidence="2 9">Heme chaperone HemW</fullName>
    </recommendedName>
</protein>
<dbReference type="NCBIfam" id="TIGR00539">
    <property type="entry name" value="hemN_rel"/>
    <property type="match status" value="1"/>
</dbReference>
<evidence type="ECO:0000313" key="11">
    <source>
        <dbReference type="EMBL" id="NMP22999.1"/>
    </source>
</evidence>
<proteinExistence type="inferred from homology"/>
<dbReference type="Pfam" id="PF04055">
    <property type="entry name" value="Radical_SAM"/>
    <property type="match status" value="1"/>
</dbReference>
<keyword evidence="12" id="KW-1185">Reference proteome</keyword>
<evidence type="ECO:0000256" key="7">
    <source>
        <dbReference type="ARBA" id="ARBA00023014"/>
    </source>
</evidence>
<dbReference type="SUPFAM" id="SSF102114">
    <property type="entry name" value="Radical SAM enzymes"/>
    <property type="match status" value="1"/>
</dbReference>
<dbReference type="CDD" id="cd01335">
    <property type="entry name" value="Radical_SAM"/>
    <property type="match status" value="1"/>
</dbReference>
<keyword evidence="6 9" id="KW-0408">Iron</keyword>
<dbReference type="InterPro" id="IPR034505">
    <property type="entry name" value="Coproporphyrinogen-III_oxidase"/>
</dbReference>
<evidence type="ECO:0000256" key="9">
    <source>
        <dbReference type="RuleBase" id="RU364116"/>
    </source>
</evidence>
<dbReference type="EMBL" id="JABBVZ010000037">
    <property type="protein sequence ID" value="NMP22999.1"/>
    <property type="molecule type" value="Genomic_DNA"/>
</dbReference>
<dbReference type="PANTHER" id="PTHR13932">
    <property type="entry name" value="COPROPORPHYRINIGEN III OXIDASE"/>
    <property type="match status" value="1"/>
</dbReference>
<accession>A0A7Y0Q493</accession>
<gene>
    <name evidence="11" type="primary">hemW</name>
    <name evidence="11" type="ORF">HIJ39_11635</name>
</gene>
<keyword evidence="9" id="KW-0004">4Fe-4S</keyword>
<dbReference type="Gene3D" id="3.20.20.70">
    <property type="entry name" value="Aldolase class I"/>
    <property type="match status" value="1"/>
</dbReference>
<reference evidence="11 12" key="1">
    <citation type="submission" date="2020-04" db="EMBL/GenBank/DDBJ databases">
        <authorList>
            <person name="Zhang R."/>
            <person name="Schippers A."/>
        </authorList>
    </citation>
    <scope>NUCLEOTIDE SEQUENCE [LARGE SCALE GENOMIC DNA]</scope>
    <source>
        <strain evidence="11 12">DSM 109850</strain>
    </source>
</reference>
<dbReference type="PROSITE" id="PS51918">
    <property type="entry name" value="RADICAL_SAM"/>
    <property type="match status" value="1"/>
</dbReference>
<dbReference type="SFLD" id="SFLDG01065">
    <property type="entry name" value="anaerobic_coproporphyrinogen-I"/>
    <property type="match status" value="1"/>
</dbReference>
<keyword evidence="3 9" id="KW-0349">Heme</keyword>
<dbReference type="GO" id="GO:0005737">
    <property type="term" value="C:cytoplasm"/>
    <property type="evidence" value="ECO:0007669"/>
    <property type="project" value="UniProtKB-SubCell"/>
</dbReference>
<organism evidence="11 12">
    <name type="scientific">Sulfobacillus harzensis</name>
    <dbReference type="NCBI Taxonomy" id="2729629"/>
    <lineage>
        <taxon>Bacteria</taxon>
        <taxon>Bacillati</taxon>
        <taxon>Bacillota</taxon>
        <taxon>Clostridia</taxon>
        <taxon>Eubacteriales</taxon>
        <taxon>Clostridiales Family XVII. Incertae Sedis</taxon>
        <taxon>Sulfobacillus</taxon>
    </lineage>
</organism>
<comment type="function">
    <text evidence="9">Probably acts as a heme chaperone, transferring heme to an unknown acceptor. Binds one molecule of heme per monomer, possibly covalently. Binds 1 [4Fe-4S] cluster. The cluster is coordinated with 3 cysteines and an exchangeable S-adenosyl-L-methionine.</text>
</comment>
<dbReference type="InterPro" id="IPR013785">
    <property type="entry name" value="Aldolase_TIM"/>
</dbReference>
<dbReference type="RefSeq" id="WP_169099858.1">
    <property type="nucleotide sequence ID" value="NZ_JABBVZ010000037.1"/>
</dbReference>
<dbReference type="SFLD" id="SFLDG01082">
    <property type="entry name" value="B12-binding_domain_containing"/>
    <property type="match status" value="1"/>
</dbReference>
<dbReference type="InterPro" id="IPR007197">
    <property type="entry name" value="rSAM"/>
</dbReference>
<dbReference type="InterPro" id="IPR006638">
    <property type="entry name" value="Elp3/MiaA/NifB-like_rSAM"/>
</dbReference>
<dbReference type="Pfam" id="PF06969">
    <property type="entry name" value="HemN_C"/>
    <property type="match status" value="1"/>
</dbReference>
<dbReference type="SFLD" id="SFLDF00562">
    <property type="entry name" value="HemN-like__clustered_with_heat"/>
    <property type="match status" value="1"/>
</dbReference>
<evidence type="ECO:0000256" key="2">
    <source>
        <dbReference type="ARBA" id="ARBA00017228"/>
    </source>
</evidence>
<dbReference type="GO" id="GO:0051539">
    <property type="term" value="F:4 iron, 4 sulfur cluster binding"/>
    <property type="evidence" value="ECO:0007669"/>
    <property type="project" value="UniProtKB-UniRule"/>
</dbReference>
<dbReference type="InterPro" id="IPR004559">
    <property type="entry name" value="HemW-like"/>
</dbReference>
<dbReference type="InterPro" id="IPR058240">
    <property type="entry name" value="rSAM_sf"/>
</dbReference>
<evidence type="ECO:0000256" key="5">
    <source>
        <dbReference type="ARBA" id="ARBA00022723"/>
    </source>
</evidence>
<dbReference type="GO" id="GO:0004109">
    <property type="term" value="F:coproporphyrinogen oxidase activity"/>
    <property type="evidence" value="ECO:0007669"/>
    <property type="project" value="InterPro"/>
</dbReference>
<dbReference type="Proteomes" id="UP000533476">
    <property type="component" value="Unassembled WGS sequence"/>
</dbReference>
<evidence type="ECO:0000256" key="8">
    <source>
        <dbReference type="ARBA" id="ARBA00023186"/>
    </source>
</evidence>
<dbReference type="GO" id="GO:0006779">
    <property type="term" value="P:porphyrin-containing compound biosynthetic process"/>
    <property type="evidence" value="ECO:0007669"/>
    <property type="project" value="InterPro"/>
</dbReference>
<feature type="domain" description="Radical SAM core" evidence="10">
    <location>
        <begin position="1"/>
        <end position="237"/>
    </location>
</feature>
<evidence type="ECO:0000256" key="1">
    <source>
        <dbReference type="ARBA" id="ARBA00006100"/>
    </source>
</evidence>
<dbReference type="AlphaFoldDB" id="A0A7Y0Q493"/>
<keyword evidence="8 9" id="KW-0143">Chaperone</keyword>
<evidence type="ECO:0000313" key="12">
    <source>
        <dbReference type="Proteomes" id="UP000533476"/>
    </source>
</evidence>
<dbReference type="SMART" id="SM00729">
    <property type="entry name" value="Elp3"/>
    <property type="match status" value="1"/>
</dbReference>
<comment type="subcellular location">
    <subcellularLocation>
        <location evidence="9">Cytoplasm</location>
    </subcellularLocation>
</comment>
<dbReference type="PANTHER" id="PTHR13932:SF5">
    <property type="entry name" value="RADICAL S-ADENOSYL METHIONINE DOMAIN-CONTAINING PROTEIN 1, MITOCHONDRIAL"/>
    <property type="match status" value="1"/>
</dbReference>
<evidence type="ECO:0000259" key="10">
    <source>
        <dbReference type="PROSITE" id="PS51918"/>
    </source>
</evidence>
<keyword evidence="9" id="KW-0963">Cytoplasm</keyword>
<sequence>MNEWGLYVHIPFCQARCTYCDFNTVTGMSTDDHRRYRDALIREWENEQPISGPLVSIFFGGGTPSLVDASHLTAVIDAVDQRLGGISDTVEITVETNPGTVTSAKLRQWRQAGVNRLSIGAQALQNHHLLALNRIHDVTAIHSTVAMARAEGFANISLDAIYGLPGQTMEEWQETVAGLLALNPVHLSLYALMVEAGTPLKNQLDRGEKRLPDGDLTADMADWAEVRLEQAGLNPYEISNFARPGMESRHNQLYWQLAPYLALGAGAHAYRPGLRWWNVRGVRRYMEFVESGQDPKDGEERLSPEEEMREYLWLGLRQRRGVSPETFLERFDRTPHEAFGSVLERLLQQGLVESDPTRIQLTRRGRDLASLVARELVDAPVAYGA</sequence>
<evidence type="ECO:0000256" key="3">
    <source>
        <dbReference type="ARBA" id="ARBA00022617"/>
    </source>
</evidence>
<keyword evidence="7 9" id="KW-0411">Iron-sulfur</keyword>
<keyword evidence="4 9" id="KW-0949">S-adenosyl-L-methionine</keyword>